<dbReference type="RefSeq" id="WP_013047211.1">
    <property type="nucleotide sequence ID" value="NC_014010.1"/>
</dbReference>
<feature type="region of interest" description="Disordered" evidence="1">
    <location>
        <begin position="92"/>
        <end position="133"/>
    </location>
</feature>
<dbReference type="Proteomes" id="UP000007460">
    <property type="component" value="Chromosome"/>
</dbReference>
<gene>
    <name evidence="2" type="ordered locus">SAR116_2341</name>
</gene>
<proteinExistence type="predicted"/>
<dbReference type="KEGG" id="apb:SAR116_2341"/>
<reference evidence="2 3" key="1">
    <citation type="journal article" date="2010" name="J. Bacteriol.">
        <title>Complete genome sequence of "Candidatus Puniceispirillum marinum" IMCC1322, a representative of the SAR116 clade in the Alphaproteobacteria.</title>
        <authorList>
            <person name="Oh H.M."/>
            <person name="Kwon K.K."/>
            <person name="Kang I."/>
            <person name="Kang S.G."/>
            <person name="Lee J.H."/>
            <person name="Kim S.J."/>
            <person name="Cho J.C."/>
        </authorList>
    </citation>
    <scope>NUCLEOTIDE SEQUENCE [LARGE SCALE GENOMIC DNA]</scope>
    <source>
        <strain evidence="2 3">IMCC1322</strain>
    </source>
</reference>
<evidence type="ECO:0000313" key="3">
    <source>
        <dbReference type="Proteomes" id="UP000007460"/>
    </source>
</evidence>
<dbReference type="eggNOG" id="COG5462">
    <property type="taxonomic scope" value="Bacteria"/>
</dbReference>
<sequence>MRMILIGALVLAGLGTTLYQVKTGIDARQDRLNDLKLTIAATKRDIAVLEAEWAYLSRPERIMTLSSTLLNMEPISYDRILPLDAIPMRVMSDTDSNKPTPIVQLPAPKAPKARAINHSEPQNARKTNTKMSVKLPDLTLKGVNLKAVLADEDKP</sequence>
<name>D5BPT2_PUNMI</name>
<evidence type="ECO:0000313" key="2">
    <source>
        <dbReference type="EMBL" id="ADE40584.1"/>
    </source>
</evidence>
<evidence type="ECO:0000256" key="1">
    <source>
        <dbReference type="SAM" id="MobiDB-lite"/>
    </source>
</evidence>
<protein>
    <submittedName>
        <fullName evidence="2">Secreted (Periplasmic) protein-like protein</fullName>
    </submittedName>
</protein>
<dbReference type="EMBL" id="CP001751">
    <property type="protein sequence ID" value="ADE40584.1"/>
    <property type="molecule type" value="Genomic_DNA"/>
</dbReference>
<dbReference type="STRING" id="488538.SAR116_2341"/>
<keyword evidence="3" id="KW-1185">Reference proteome</keyword>
<dbReference type="OrthoDB" id="7165680at2"/>
<dbReference type="HOGENOM" id="CLU_1694036_0_0_5"/>
<dbReference type="AlphaFoldDB" id="D5BPT2"/>
<accession>D5BPT2</accession>
<organism evidence="2 3">
    <name type="scientific">Puniceispirillum marinum (strain IMCC1322)</name>
    <dbReference type="NCBI Taxonomy" id="488538"/>
    <lineage>
        <taxon>Bacteria</taxon>
        <taxon>Pseudomonadati</taxon>
        <taxon>Pseudomonadota</taxon>
        <taxon>Alphaproteobacteria</taxon>
        <taxon>Candidatus Puniceispirillales</taxon>
        <taxon>Candidatus Puniceispirillaceae</taxon>
        <taxon>Candidatus Puniceispirillum</taxon>
    </lineage>
</organism>
<feature type="compositionally biased region" description="Polar residues" evidence="1">
    <location>
        <begin position="119"/>
        <end position="131"/>
    </location>
</feature>